<name>A0A7R9NV82_9NEOP</name>
<proteinExistence type="predicted"/>
<dbReference type="AlphaFoldDB" id="A0A7R9NV82"/>
<gene>
    <name evidence="1" type="ORF">TTEB3V08_LOCUS5492</name>
</gene>
<sequence>MGNFHFSNDKSFSHAGNLVRSYGLVNGFMGVYLVAFASCPLPPQLRQMDCIINRTENNAPRTGLFWSRGTYVGGGGYLDITEAQRCTTPDGKDVALKLEYNMRASPQLYRFQDTLAHQGLSLKYITLNSTR</sequence>
<protein>
    <submittedName>
        <fullName evidence="1">Uncharacterized protein</fullName>
    </submittedName>
</protein>
<organism evidence="1">
    <name type="scientific">Timema tahoe</name>
    <dbReference type="NCBI Taxonomy" id="61484"/>
    <lineage>
        <taxon>Eukaryota</taxon>
        <taxon>Metazoa</taxon>
        <taxon>Ecdysozoa</taxon>
        <taxon>Arthropoda</taxon>
        <taxon>Hexapoda</taxon>
        <taxon>Insecta</taxon>
        <taxon>Pterygota</taxon>
        <taxon>Neoptera</taxon>
        <taxon>Polyneoptera</taxon>
        <taxon>Phasmatodea</taxon>
        <taxon>Timematodea</taxon>
        <taxon>Timematoidea</taxon>
        <taxon>Timematidae</taxon>
        <taxon>Timema</taxon>
    </lineage>
</organism>
<evidence type="ECO:0000313" key="1">
    <source>
        <dbReference type="EMBL" id="CAD7457499.1"/>
    </source>
</evidence>
<accession>A0A7R9NV82</accession>
<reference evidence="1" key="1">
    <citation type="submission" date="2020-11" db="EMBL/GenBank/DDBJ databases">
        <authorList>
            <person name="Tran Van P."/>
        </authorList>
    </citation>
    <scope>NUCLEOTIDE SEQUENCE</scope>
</reference>
<dbReference type="EMBL" id="OE001732">
    <property type="protein sequence ID" value="CAD7457499.1"/>
    <property type="molecule type" value="Genomic_DNA"/>
</dbReference>